<keyword evidence="2" id="KW-0812">Transmembrane</keyword>
<name>A0AAV5USF3_9BILA</name>
<evidence type="ECO:0000256" key="3">
    <source>
        <dbReference type="ARBA" id="ARBA00022989"/>
    </source>
</evidence>
<gene>
    <name evidence="5" type="ORF">PFISCL1PPCAC_1370</name>
</gene>
<comment type="caution">
    <text evidence="5">The sequence shown here is derived from an EMBL/GenBank/DDBJ whole genome shotgun (WGS) entry which is preliminary data.</text>
</comment>
<feature type="non-terminal residue" evidence="5">
    <location>
        <position position="99"/>
    </location>
</feature>
<keyword evidence="3" id="KW-1133">Transmembrane helix</keyword>
<keyword evidence="4" id="KW-0472">Membrane</keyword>
<evidence type="ECO:0000256" key="2">
    <source>
        <dbReference type="ARBA" id="ARBA00022692"/>
    </source>
</evidence>
<dbReference type="AlphaFoldDB" id="A0AAV5USF3"/>
<dbReference type="EMBL" id="BTSY01000001">
    <property type="protein sequence ID" value="GMT10072.1"/>
    <property type="molecule type" value="Genomic_DNA"/>
</dbReference>
<proteinExistence type="predicted"/>
<dbReference type="PANTHER" id="PTHR23294:SF18">
    <property type="entry name" value="UNC93-LIKE PROTEIN MFSD11"/>
    <property type="match status" value="1"/>
</dbReference>
<feature type="non-terminal residue" evidence="5">
    <location>
        <position position="1"/>
    </location>
</feature>
<organism evidence="5 6">
    <name type="scientific">Pristionchus fissidentatus</name>
    <dbReference type="NCBI Taxonomy" id="1538716"/>
    <lineage>
        <taxon>Eukaryota</taxon>
        <taxon>Metazoa</taxon>
        <taxon>Ecdysozoa</taxon>
        <taxon>Nematoda</taxon>
        <taxon>Chromadorea</taxon>
        <taxon>Rhabditida</taxon>
        <taxon>Rhabditina</taxon>
        <taxon>Diplogasteromorpha</taxon>
        <taxon>Diplogasteroidea</taxon>
        <taxon>Neodiplogasteridae</taxon>
        <taxon>Pristionchus</taxon>
    </lineage>
</organism>
<dbReference type="Proteomes" id="UP001432322">
    <property type="component" value="Unassembled WGS sequence"/>
</dbReference>
<dbReference type="PANTHER" id="PTHR23294">
    <property type="entry name" value="ET TRANSLATION PRODUCT-RELATED"/>
    <property type="match status" value="1"/>
</dbReference>
<evidence type="ECO:0000313" key="5">
    <source>
        <dbReference type="EMBL" id="GMT10072.1"/>
    </source>
</evidence>
<evidence type="ECO:0000313" key="6">
    <source>
        <dbReference type="Proteomes" id="UP001432322"/>
    </source>
</evidence>
<evidence type="ECO:0000256" key="1">
    <source>
        <dbReference type="ARBA" id="ARBA00004141"/>
    </source>
</evidence>
<dbReference type="GO" id="GO:0016020">
    <property type="term" value="C:membrane"/>
    <property type="evidence" value="ECO:0007669"/>
    <property type="project" value="UniProtKB-SubCell"/>
</dbReference>
<dbReference type="InterPro" id="IPR010291">
    <property type="entry name" value="Ion_channel_UNC-93"/>
</dbReference>
<sequence length="99" mass="10657">LMIINATTHALIYVLVVSVIPEWSTVRQNDESSLFIQPSTLPILIIAFLCGFADAANNTTRTVISSLLIPGGSQRVFGASRFYHGLAASILFFSSPSLS</sequence>
<protein>
    <submittedName>
        <fullName evidence="5">Uncharacterized protein</fullName>
    </submittedName>
</protein>
<accession>A0AAV5USF3</accession>
<dbReference type="InterPro" id="IPR051617">
    <property type="entry name" value="UNC-93-like_regulator"/>
</dbReference>
<comment type="subcellular location">
    <subcellularLocation>
        <location evidence="1">Membrane</location>
        <topology evidence="1">Multi-pass membrane protein</topology>
    </subcellularLocation>
</comment>
<evidence type="ECO:0000256" key="4">
    <source>
        <dbReference type="ARBA" id="ARBA00023136"/>
    </source>
</evidence>
<keyword evidence="6" id="KW-1185">Reference proteome</keyword>
<dbReference type="Pfam" id="PF05978">
    <property type="entry name" value="UNC-93"/>
    <property type="match status" value="1"/>
</dbReference>
<reference evidence="5" key="1">
    <citation type="submission" date="2023-10" db="EMBL/GenBank/DDBJ databases">
        <title>Genome assembly of Pristionchus species.</title>
        <authorList>
            <person name="Yoshida K."/>
            <person name="Sommer R.J."/>
        </authorList>
    </citation>
    <scope>NUCLEOTIDE SEQUENCE</scope>
    <source>
        <strain evidence="5">RS5133</strain>
    </source>
</reference>